<dbReference type="PANTHER" id="PTHR43796">
    <property type="entry name" value="CARBOXYNORSPERMIDINE SYNTHASE"/>
    <property type="match status" value="1"/>
</dbReference>
<evidence type="ECO:0000313" key="3">
    <source>
        <dbReference type="Proteomes" id="UP000025241"/>
    </source>
</evidence>
<dbReference type="InterPro" id="IPR005097">
    <property type="entry name" value="Sacchrp_dh_NADP-bd"/>
</dbReference>
<dbReference type="AlphaFoldDB" id="A0A024HI48"/>
<keyword evidence="3" id="KW-1185">Reference proteome</keyword>
<dbReference type="Proteomes" id="UP000025241">
    <property type="component" value="Chromosome I"/>
</dbReference>
<dbReference type="Gene3D" id="3.30.360.10">
    <property type="entry name" value="Dihydrodipicolinate Reductase, domain 2"/>
    <property type="match status" value="1"/>
</dbReference>
<accession>A0A024HI48</accession>
<evidence type="ECO:0000259" key="1">
    <source>
        <dbReference type="Pfam" id="PF03435"/>
    </source>
</evidence>
<evidence type="ECO:0000313" key="2">
    <source>
        <dbReference type="EMBL" id="CDF84329.1"/>
    </source>
</evidence>
<dbReference type="PATRIC" id="fig|1301098.3.peg.3008"/>
<dbReference type="EMBL" id="HG322950">
    <property type="protein sequence ID" value="CDF84329.1"/>
    <property type="molecule type" value="Genomic_DNA"/>
</dbReference>
<name>A0A024HI48_PSEKB</name>
<proteinExistence type="predicted"/>
<protein>
    <submittedName>
        <fullName evidence="2">Saccharopine dehydrogenase</fullName>
    </submittedName>
</protein>
<dbReference type="SUPFAM" id="SSF51735">
    <property type="entry name" value="NAD(P)-binding Rossmann-fold domains"/>
    <property type="match status" value="1"/>
</dbReference>
<dbReference type="eggNOG" id="COG1748">
    <property type="taxonomic scope" value="Bacteria"/>
</dbReference>
<dbReference type="Pfam" id="PF03435">
    <property type="entry name" value="Sacchrp_dh_NADP"/>
    <property type="match status" value="1"/>
</dbReference>
<dbReference type="HOGENOM" id="CLU_063454_0_0_6"/>
<dbReference type="Gene3D" id="3.40.50.720">
    <property type="entry name" value="NAD(P)-binding Rossmann-like Domain"/>
    <property type="match status" value="1"/>
</dbReference>
<dbReference type="KEGG" id="pkc:PKB_2982"/>
<feature type="domain" description="Saccharopine dehydrogenase NADP binding" evidence="1">
    <location>
        <begin position="10"/>
        <end position="129"/>
    </location>
</feature>
<dbReference type="RefSeq" id="WP_242411173.1">
    <property type="nucleotide sequence ID" value="NZ_HG322950.1"/>
</dbReference>
<dbReference type="STRING" id="1301098.PKB_2982"/>
<dbReference type="InterPro" id="IPR036291">
    <property type="entry name" value="NAD(P)-bd_dom_sf"/>
</dbReference>
<reference evidence="2 3" key="2">
    <citation type="submission" date="2014-05" db="EMBL/GenBank/DDBJ databases">
        <title>Genome sequence of the 3-chlorobenzoate degrading bacterium Pseudomonas knackmussii B13 shows multiple evidence for horizontal gene transfer.</title>
        <authorList>
            <person name="Miyazaki R."/>
            <person name="Bertelli C."/>
            <person name="Falquet L."/>
            <person name="Robinson-Rechavi M."/>
            <person name="Gharib W."/>
            <person name="Roy S."/>
            <person name="Van der Meer J.R."/>
        </authorList>
    </citation>
    <scope>NUCLEOTIDE SEQUENCE [LARGE SCALE GENOMIC DNA]</scope>
    <source>
        <strain evidence="2 3">B13</strain>
    </source>
</reference>
<dbReference type="PANTHER" id="PTHR43796:SF2">
    <property type="entry name" value="CARBOXYNORSPERMIDINE SYNTHASE"/>
    <property type="match status" value="1"/>
</dbReference>
<sequence>MTATSPGLRVLVLGGYGNFGTLIARRLSSIAGIRVLVGGRDQKRASALAEEIGGEAVCLDMNQPTLASRLRELRVDLLISTAGPFQGQDYRVARAAIQAGAHYADLADAREFVCGITELDRAARSAGVLVCAGASSVPALSAAVIDELLPRFARLDSIEHGISSSAKIPGLATLEAVLGYCGKPMDQYRDGRWQSVHGWQGLSRHRFPAPLGTRWLAHCDVPDLALFPARYPSVRQVSFSAGLGLRITHFGTWALAWLVRMGLLRNVASLSEGLHRLARVMEPLGDGHSGMYVTLRGEGTDGRPLALCWELQASDDQGPNIPSMAAVALARKLAGGNLAARGAQACVGLLSLDEYLAELEGLPIRHGVRELDA</sequence>
<gene>
    <name evidence="2" type="ORF">PKB_2982</name>
</gene>
<organism evidence="2 3">
    <name type="scientific">Pseudomonas knackmussii (strain DSM 6978 / CCUG 54928 / LMG 23759 / B13)</name>
    <dbReference type="NCBI Taxonomy" id="1301098"/>
    <lineage>
        <taxon>Bacteria</taxon>
        <taxon>Pseudomonadati</taxon>
        <taxon>Pseudomonadota</taxon>
        <taxon>Gammaproteobacteria</taxon>
        <taxon>Pseudomonadales</taxon>
        <taxon>Pseudomonadaceae</taxon>
        <taxon>Pseudomonas</taxon>
    </lineage>
</organism>
<reference evidence="2 3" key="1">
    <citation type="submission" date="2013-03" db="EMBL/GenBank/DDBJ databases">
        <authorList>
            <person name="Linke B."/>
        </authorList>
    </citation>
    <scope>NUCLEOTIDE SEQUENCE [LARGE SCALE GENOMIC DNA]</scope>
    <source>
        <strain evidence="2 3">B13</strain>
    </source>
</reference>